<protein>
    <recommendedName>
        <fullName evidence="8">Salicylaldehyde dehydrogenase</fullName>
        <ecNumber evidence="7">1.2.1.65</ecNumber>
    </recommendedName>
</protein>
<proteinExistence type="inferred from homology"/>
<comment type="catalytic activity">
    <reaction evidence="6">
        <text>salicylaldehyde + NAD(+) + H2O = salicylate + NADH + 2 H(+)</text>
        <dbReference type="Rhea" id="RHEA:18537"/>
        <dbReference type="ChEBI" id="CHEBI:15377"/>
        <dbReference type="ChEBI" id="CHEBI:15378"/>
        <dbReference type="ChEBI" id="CHEBI:16008"/>
        <dbReference type="ChEBI" id="CHEBI:30762"/>
        <dbReference type="ChEBI" id="CHEBI:57540"/>
        <dbReference type="ChEBI" id="CHEBI:57945"/>
        <dbReference type="EC" id="1.2.1.65"/>
    </reaction>
</comment>
<keyword evidence="4" id="KW-0520">NAD</keyword>
<dbReference type="CDD" id="cd07150">
    <property type="entry name" value="ALDH_VaniDH_like"/>
    <property type="match status" value="1"/>
</dbReference>
<dbReference type="Gene3D" id="3.40.309.10">
    <property type="entry name" value="Aldehyde Dehydrogenase, Chain A, domain 2"/>
    <property type="match status" value="1"/>
</dbReference>
<dbReference type="PANTHER" id="PTHR42986">
    <property type="entry name" value="BENZALDEHYDE DEHYDROGENASE YFMT"/>
    <property type="match status" value="1"/>
</dbReference>
<dbReference type="RefSeq" id="WP_012468985.1">
    <property type="nucleotide sequence ID" value="NC_010814.1"/>
</dbReference>
<dbReference type="PROSITE" id="PS00687">
    <property type="entry name" value="ALDEHYDE_DEHYDR_GLU"/>
    <property type="match status" value="1"/>
</dbReference>
<dbReference type="KEGG" id="glo:Glov_0912"/>
<evidence type="ECO:0000256" key="6">
    <source>
        <dbReference type="ARBA" id="ARBA00050596"/>
    </source>
</evidence>
<evidence type="ECO:0000256" key="7">
    <source>
        <dbReference type="ARBA" id="ARBA00066992"/>
    </source>
</evidence>
<gene>
    <name evidence="12" type="ordered locus">Glov_0912</name>
</gene>
<dbReference type="EMBL" id="CP001089">
    <property type="protein sequence ID" value="ACD94635.1"/>
    <property type="molecule type" value="Genomic_DNA"/>
</dbReference>
<dbReference type="AlphaFoldDB" id="B3E5G4"/>
<dbReference type="FunFam" id="3.40.309.10:FF:000010">
    <property type="entry name" value="Gamma-aminobutyraldehyde dehydrogenase"/>
    <property type="match status" value="1"/>
</dbReference>
<dbReference type="STRING" id="398767.Glov_0912"/>
<evidence type="ECO:0000313" key="13">
    <source>
        <dbReference type="Proteomes" id="UP000002420"/>
    </source>
</evidence>
<dbReference type="GO" id="GO:0018485">
    <property type="term" value="F:salicylaldehyde dehydrogenase (NAD+) activity"/>
    <property type="evidence" value="ECO:0007669"/>
    <property type="project" value="UniProtKB-EC"/>
</dbReference>
<dbReference type="EC" id="1.2.1.65" evidence="7"/>
<sequence>MRSGYQMYINGTWQDSADGSWFDDFNPYTGEILTTVANGSQQDALLAVNAAADAFPDWAAVAPSQKRLLFLKAADLLEKRKDELIDLLARETGAARPFAAYQAAAGPNYLREAGSQAHRVTGTILPSETTKVSMVMRHPVGVVAGISPWNCPVVLSLRAVCFAMAYGNTVVLKPSEESPVSGGILLAELFEEAGFPKGVFNIVTHGYGRSSEVGDLFIQDRRVKRISFTGSTRVGRELAEKCGRHLKRIALELGGNDPLIVLNDADMDHAVNAAIFGRFLHQGQVCMNAKRLIIEKTVAQEFTARFVARTSALKVGNPLDAATVIGPLINHKQYETLEGQVNRAVAEGAELLCGGYGNGLCYHPTVLGNVREDMSIFHEETFGPVAPIIVAEDADDALRLANSSAYGLSAGILTNNMQQGLALARRIESGACHVNDSPLYGETHAPLGGVNNSGWGKFGIEAMHEFTEQQWVTLEMETRQYPF</sequence>
<dbReference type="InterPro" id="IPR016163">
    <property type="entry name" value="Ald_DH_C"/>
</dbReference>
<feature type="active site" evidence="9">
    <location>
        <position position="252"/>
    </location>
</feature>
<dbReference type="HOGENOM" id="CLU_005391_1_0_7"/>
<dbReference type="InterPro" id="IPR016161">
    <property type="entry name" value="Ald_DH/histidinol_DH"/>
</dbReference>
<feature type="domain" description="Aldehyde dehydrogenase" evidence="11">
    <location>
        <begin position="13"/>
        <end position="472"/>
    </location>
</feature>
<keyword evidence="3 10" id="KW-0560">Oxidoreductase</keyword>
<dbReference type="OrthoDB" id="9762913at2"/>
<evidence type="ECO:0000313" key="12">
    <source>
        <dbReference type="EMBL" id="ACD94635.1"/>
    </source>
</evidence>
<accession>B3E5G4</accession>
<dbReference type="Gene3D" id="3.40.605.10">
    <property type="entry name" value="Aldehyde Dehydrogenase, Chain A, domain 1"/>
    <property type="match status" value="1"/>
</dbReference>
<evidence type="ECO:0000256" key="10">
    <source>
        <dbReference type="RuleBase" id="RU003345"/>
    </source>
</evidence>
<evidence type="ECO:0000256" key="4">
    <source>
        <dbReference type="ARBA" id="ARBA00023027"/>
    </source>
</evidence>
<evidence type="ECO:0000259" key="11">
    <source>
        <dbReference type="Pfam" id="PF00171"/>
    </source>
</evidence>
<evidence type="ECO:0000256" key="3">
    <source>
        <dbReference type="ARBA" id="ARBA00023002"/>
    </source>
</evidence>
<organism evidence="12 13">
    <name type="scientific">Trichlorobacter lovleyi (strain ATCC BAA-1151 / DSM 17278 / SZ)</name>
    <name type="common">Geobacter lovleyi</name>
    <dbReference type="NCBI Taxonomy" id="398767"/>
    <lineage>
        <taxon>Bacteria</taxon>
        <taxon>Pseudomonadati</taxon>
        <taxon>Thermodesulfobacteriota</taxon>
        <taxon>Desulfuromonadia</taxon>
        <taxon>Geobacterales</taxon>
        <taxon>Geobacteraceae</taxon>
        <taxon>Trichlorobacter</taxon>
    </lineage>
</organism>
<keyword evidence="13" id="KW-1185">Reference proteome</keyword>
<dbReference type="InterPro" id="IPR029510">
    <property type="entry name" value="Ald_DH_CS_GLU"/>
</dbReference>
<name>B3E5G4_TRIL1</name>
<comment type="similarity">
    <text evidence="1 10">Belongs to the aldehyde dehydrogenase family.</text>
</comment>
<dbReference type="InterPro" id="IPR016160">
    <property type="entry name" value="Ald_DH_CS_CYS"/>
</dbReference>
<evidence type="ECO:0000256" key="1">
    <source>
        <dbReference type="ARBA" id="ARBA00009986"/>
    </source>
</evidence>
<dbReference type="eggNOG" id="COG1012">
    <property type="taxonomic scope" value="Bacteria"/>
</dbReference>
<dbReference type="InterPro" id="IPR016162">
    <property type="entry name" value="Ald_DH_N"/>
</dbReference>
<dbReference type="PROSITE" id="PS00070">
    <property type="entry name" value="ALDEHYDE_DEHYDR_CYS"/>
    <property type="match status" value="1"/>
</dbReference>
<dbReference type="PANTHER" id="PTHR42986:SF1">
    <property type="entry name" value="BENZALDEHYDE DEHYDROGENASE YFMT"/>
    <property type="match status" value="1"/>
</dbReference>
<dbReference type="InterPro" id="IPR015590">
    <property type="entry name" value="Aldehyde_DH_dom"/>
</dbReference>
<evidence type="ECO:0000256" key="5">
    <source>
        <dbReference type="ARBA" id="ARBA00035632"/>
    </source>
</evidence>
<evidence type="ECO:0000256" key="8">
    <source>
        <dbReference type="ARBA" id="ARBA00070319"/>
    </source>
</evidence>
<keyword evidence="2" id="KW-0058">Aromatic hydrocarbons catabolism</keyword>
<dbReference type="Proteomes" id="UP000002420">
    <property type="component" value="Chromosome"/>
</dbReference>
<dbReference type="Pfam" id="PF00171">
    <property type="entry name" value="Aldedh"/>
    <property type="match status" value="1"/>
</dbReference>
<reference evidence="12 13" key="1">
    <citation type="submission" date="2008-05" db="EMBL/GenBank/DDBJ databases">
        <title>Complete sequence of chromosome of Geobacter lovleyi SZ.</title>
        <authorList>
            <consortium name="US DOE Joint Genome Institute"/>
            <person name="Lucas S."/>
            <person name="Copeland A."/>
            <person name="Lapidus A."/>
            <person name="Glavina del Rio T."/>
            <person name="Dalin E."/>
            <person name="Tice H."/>
            <person name="Bruce D."/>
            <person name="Goodwin L."/>
            <person name="Pitluck S."/>
            <person name="Chertkov O."/>
            <person name="Meincke L."/>
            <person name="Brettin T."/>
            <person name="Detter J.C."/>
            <person name="Han C."/>
            <person name="Tapia R."/>
            <person name="Kuske C.R."/>
            <person name="Schmutz J."/>
            <person name="Larimer F."/>
            <person name="Land M."/>
            <person name="Hauser L."/>
            <person name="Kyrpides N."/>
            <person name="Mikhailova N."/>
            <person name="Sung Y."/>
            <person name="Fletcher K.E."/>
            <person name="Ritalahti K.M."/>
            <person name="Loeffler F.E."/>
            <person name="Richardson P."/>
        </authorList>
    </citation>
    <scope>NUCLEOTIDE SEQUENCE [LARGE SCALE GENOMIC DNA]</scope>
    <source>
        <strain evidence="13">ATCC BAA-1151 / DSM 17278 / SZ</strain>
    </source>
</reference>
<dbReference type="FunFam" id="3.40.605.10:FF:000007">
    <property type="entry name" value="NAD/NADP-dependent betaine aldehyde dehydrogenase"/>
    <property type="match status" value="1"/>
</dbReference>
<dbReference type="SUPFAM" id="SSF53720">
    <property type="entry name" value="ALDH-like"/>
    <property type="match status" value="1"/>
</dbReference>
<evidence type="ECO:0000256" key="2">
    <source>
        <dbReference type="ARBA" id="ARBA00022797"/>
    </source>
</evidence>
<evidence type="ECO:0000256" key="9">
    <source>
        <dbReference type="PROSITE-ProRule" id="PRU10007"/>
    </source>
</evidence>
<comment type="pathway">
    <text evidence="5">Aromatic compound metabolism; naphthalene degradation.</text>
</comment>